<dbReference type="STRING" id="93759.A0A1R3KM58"/>
<comment type="caution">
    <text evidence="1">The sequence shown here is derived from an EMBL/GenBank/DDBJ whole genome shotgun (WGS) entry which is preliminary data.</text>
</comment>
<name>A0A1R3KM58_9ROSI</name>
<dbReference type="Proteomes" id="UP000187203">
    <property type="component" value="Unassembled WGS sequence"/>
</dbReference>
<keyword evidence="2" id="KW-1185">Reference proteome</keyword>
<protein>
    <submittedName>
        <fullName evidence="1">Uncharacterized protein</fullName>
    </submittedName>
</protein>
<dbReference type="AlphaFoldDB" id="A0A1R3KM58"/>
<evidence type="ECO:0000313" key="2">
    <source>
        <dbReference type="Proteomes" id="UP000187203"/>
    </source>
</evidence>
<reference evidence="2" key="1">
    <citation type="submission" date="2013-09" db="EMBL/GenBank/DDBJ databases">
        <title>Corchorus olitorius genome sequencing.</title>
        <authorList>
            <person name="Alam M."/>
            <person name="Haque M.S."/>
            <person name="Islam M.S."/>
            <person name="Emdad E.M."/>
            <person name="Islam M.M."/>
            <person name="Ahmed B."/>
            <person name="Halim A."/>
            <person name="Hossen Q.M.M."/>
            <person name="Hossain M.Z."/>
            <person name="Ahmed R."/>
            <person name="Khan M.M."/>
            <person name="Islam R."/>
            <person name="Rashid M.M."/>
            <person name="Khan S.A."/>
            <person name="Rahman M.S."/>
            <person name="Alam M."/>
            <person name="Yahiya A.S."/>
            <person name="Khan M.S."/>
            <person name="Azam M.S."/>
            <person name="Haque T."/>
            <person name="Lashkar M.Z.H."/>
            <person name="Akhand A.I."/>
            <person name="Morshed G."/>
            <person name="Roy S."/>
            <person name="Uddin K.S."/>
            <person name="Rabeya T."/>
            <person name="Hossain A.S."/>
            <person name="Chowdhury A."/>
            <person name="Snigdha A.R."/>
            <person name="Mortoza M.S."/>
            <person name="Matin S.A."/>
            <person name="Hoque S.M.E."/>
            <person name="Islam M.K."/>
            <person name="Roy D.K."/>
            <person name="Haider R."/>
            <person name="Moosa M.M."/>
            <person name="Elias S.M."/>
            <person name="Hasan A.M."/>
            <person name="Jahan S."/>
            <person name="Shafiuddin M."/>
            <person name="Mahmood N."/>
            <person name="Shommy N.S."/>
        </authorList>
    </citation>
    <scope>NUCLEOTIDE SEQUENCE [LARGE SCALE GENOMIC DNA]</scope>
    <source>
        <strain evidence="2">cv. O-4</strain>
    </source>
</reference>
<dbReference type="EMBL" id="AWUE01012863">
    <property type="protein sequence ID" value="OMP08151.1"/>
    <property type="molecule type" value="Genomic_DNA"/>
</dbReference>
<accession>A0A1R3KM58</accession>
<gene>
    <name evidence="1" type="ORF">COLO4_06732</name>
</gene>
<evidence type="ECO:0000313" key="1">
    <source>
        <dbReference type="EMBL" id="OMP08151.1"/>
    </source>
</evidence>
<proteinExistence type="predicted"/>
<sequence>MSQDEVEDEIDLVQQAIGATGAAGEEAATEVGLIEKVDEGFGSDEACSIIETDEDSEPDEAERRRWKEKIKDIRSNVLENFEREWDIKVYELKKNELDAAKELMKKDKYPKQWTRAFFGEQCKCYIVDNNGSYEAKHKRFIESTFDDHDEEEDITLQVDKSSLRFPSISVSHEIPLYPAPSSSLLPTPNLPFFNIDAAPIFNAIIAGQRHQNNPFFTVSSIPSQTTTKLPVSLQREIVLKNLVFGVVGSINIVDGSKVELGDLGNNFMETDLFRL</sequence>
<organism evidence="1 2">
    <name type="scientific">Corchorus olitorius</name>
    <dbReference type="NCBI Taxonomy" id="93759"/>
    <lineage>
        <taxon>Eukaryota</taxon>
        <taxon>Viridiplantae</taxon>
        <taxon>Streptophyta</taxon>
        <taxon>Embryophyta</taxon>
        <taxon>Tracheophyta</taxon>
        <taxon>Spermatophyta</taxon>
        <taxon>Magnoliopsida</taxon>
        <taxon>eudicotyledons</taxon>
        <taxon>Gunneridae</taxon>
        <taxon>Pentapetalae</taxon>
        <taxon>rosids</taxon>
        <taxon>malvids</taxon>
        <taxon>Malvales</taxon>
        <taxon>Malvaceae</taxon>
        <taxon>Grewioideae</taxon>
        <taxon>Apeibeae</taxon>
        <taxon>Corchorus</taxon>
    </lineage>
</organism>